<dbReference type="InterPro" id="IPR027124">
    <property type="entry name" value="Swc5/CFDP1/2"/>
</dbReference>
<feature type="compositionally biased region" description="Basic and acidic residues" evidence="3">
    <location>
        <begin position="246"/>
        <end position="263"/>
    </location>
</feature>
<evidence type="ECO:0000313" key="6">
    <source>
        <dbReference type="Proteomes" id="UP001329825"/>
    </source>
</evidence>
<gene>
    <name evidence="5" type="ORF">IL334_002374</name>
</gene>
<evidence type="ECO:0000259" key="4">
    <source>
        <dbReference type="PROSITE" id="PS51279"/>
    </source>
</evidence>
<feature type="compositionally biased region" description="Basic and acidic residues" evidence="3">
    <location>
        <begin position="80"/>
        <end position="102"/>
    </location>
</feature>
<dbReference type="GeneID" id="87954505"/>
<sequence length="313" mass="34480">MSTLATANLSSDEEDGDFVPTSPRPKKKQKQKQVKRTRGPKAIEGSPSSSSSSLSTSTSDSEGERDDDELEREHGKKKIKLDEIEERRKRAREEFERMKEESSGISNTSTHTSNIVNTDANADNNTNRNEGDIVELRRARRFAGETIYEIVKLKKDDPEAVAYLSNSRTDKKEGVDIPTSTNDDDASPVPDSLASKEENANDSSIPILSSSAISLEKALPPKPKGPPPPIRRKPRQSLEAMSAALDKGKKMTTLEKSQMDWKSHTSSSTGLSDELNANRKNGGYLDKRDFLDRVDERRSAGFGPGSNTTGGRR</sequence>
<dbReference type="EMBL" id="CP141883">
    <property type="protein sequence ID" value="WRT65431.1"/>
    <property type="molecule type" value="Genomic_DNA"/>
</dbReference>
<feature type="compositionally biased region" description="Low complexity" evidence="3">
    <location>
        <begin position="46"/>
        <end position="60"/>
    </location>
</feature>
<feature type="compositionally biased region" description="Basic and acidic residues" evidence="3">
    <location>
        <begin position="285"/>
        <end position="299"/>
    </location>
</feature>
<feature type="compositionally biased region" description="Pro residues" evidence="3">
    <location>
        <begin position="220"/>
        <end position="229"/>
    </location>
</feature>
<evidence type="ECO:0000256" key="1">
    <source>
        <dbReference type="ARBA" id="ARBA00010465"/>
    </source>
</evidence>
<evidence type="ECO:0000256" key="3">
    <source>
        <dbReference type="SAM" id="MobiDB-lite"/>
    </source>
</evidence>
<organism evidence="5 6">
    <name type="scientific">Kwoniella shivajii</name>
    <dbReference type="NCBI Taxonomy" id="564305"/>
    <lineage>
        <taxon>Eukaryota</taxon>
        <taxon>Fungi</taxon>
        <taxon>Dikarya</taxon>
        <taxon>Basidiomycota</taxon>
        <taxon>Agaricomycotina</taxon>
        <taxon>Tremellomycetes</taxon>
        <taxon>Tremellales</taxon>
        <taxon>Cryptococcaceae</taxon>
        <taxon>Kwoniella</taxon>
    </lineage>
</organism>
<feature type="region of interest" description="Disordered" evidence="3">
    <location>
        <begin position="158"/>
        <end position="313"/>
    </location>
</feature>
<feature type="compositionally biased region" description="Polar residues" evidence="3">
    <location>
        <begin position="103"/>
        <end position="116"/>
    </location>
</feature>
<protein>
    <recommendedName>
        <fullName evidence="2">SWR1-complex protein 5</fullName>
    </recommendedName>
</protein>
<feature type="compositionally biased region" description="Basic residues" evidence="3">
    <location>
        <begin position="24"/>
        <end position="39"/>
    </location>
</feature>
<comment type="similarity">
    <text evidence="1">Belongs to the SWC5 family.</text>
</comment>
<name>A0ABZ1CUX5_9TREE</name>
<evidence type="ECO:0000256" key="2">
    <source>
        <dbReference type="ARBA" id="ARBA00019138"/>
    </source>
</evidence>
<dbReference type="PANTHER" id="PTHR48407:SF1">
    <property type="entry name" value="CRANIOFACIAL DEVELOPMENT PROTEIN 1"/>
    <property type="match status" value="1"/>
</dbReference>
<feature type="region of interest" description="Disordered" evidence="3">
    <location>
        <begin position="1"/>
        <end position="132"/>
    </location>
</feature>
<accession>A0ABZ1CUX5</accession>
<dbReference type="PANTHER" id="PTHR48407">
    <property type="entry name" value="CRANIOFACIAL DEVELOPMENT PROTEIN 1"/>
    <property type="match status" value="1"/>
</dbReference>
<dbReference type="InterPro" id="IPR011421">
    <property type="entry name" value="BCNT-C"/>
</dbReference>
<dbReference type="Proteomes" id="UP001329825">
    <property type="component" value="Chromosome 3"/>
</dbReference>
<keyword evidence="6" id="KW-1185">Reference proteome</keyword>
<evidence type="ECO:0000313" key="5">
    <source>
        <dbReference type="EMBL" id="WRT65431.1"/>
    </source>
</evidence>
<proteinExistence type="inferred from homology"/>
<reference evidence="5 6" key="1">
    <citation type="submission" date="2024-01" db="EMBL/GenBank/DDBJ databases">
        <title>Comparative genomics of Cryptococcus and Kwoniella reveals pathogenesis evolution and contrasting modes of karyotype evolution via chromosome fusion or intercentromeric recombination.</title>
        <authorList>
            <person name="Coelho M.A."/>
            <person name="David-Palma M."/>
            <person name="Shea T."/>
            <person name="Bowers K."/>
            <person name="McGinley-Smith S."/>
            <person name="Mohammad A.W."/>
            <person name="Gnirke A."/>
            <person name="Yurkov A.M."/>
            <person name="Nowrousian M."/>
            <person name="Sun S."/>
            <person name="Cuomo C.A."/>
            <person name="Heitman J."/>
        </authorList>
    </citation>
    <scope>NUCLEOTIDE SEQUENCE [LARGE SCALE GENOMIC DNA]</scope>
    <source>
        <strain evidence="5">CBS 11374</strain>
    </source>
</reference>
<feature type="compositionally biased region" description="Low complexity" evidence="3">
    <location>
        <begin position="203"/>
        <end position="215"/>
    </location>
</feature>
<feature type="compositionally biased region" description="Low complexity" evidence="3">
    <location>
        <begin position="117"/>
        <end position="127"/>
    </location>
</feature>
<dbReference type="Pfam" id="PF07572">
    <property type="entry name" value="BCNT"/>
    <property type="match status" value="1"/>
</dbReference>
<feature type="domain" description="BCNT-C" evidence="4">
    <location>
        <begin position="231"/>
        <end position="312"/>
    </location>
</feature>
<dbReference type="RefSeq" id="XP_062790171.1">
    <property type="nucleotide sequence ID" value="XM_062934120.1"/>
</dbReference>
<feature type="compositionally biased region" description="Acidic residues" evidence="3">
    <location>
        <begin position="61"/>
        <end position="70"/>
    </location>
</feature>
<feature type="compositionally biased region" description="Polar residues" evidence="3">
    <location>
        <begin position="1"/>
        <end position="10"/>
    </location>
</feature>
<dbReference type="PROSITE" id="PS51279">
    <property type="entry name" value="BCNT_C"/>
    <property type="match status" value="1"/>
</dbReference>